<name>A0A914RML0_PAREQ</name>
<reference evidence="2" key="1">
    <citation type="submission" date="2022-11" db="UniProtKB">
        <authorList>
            <consortium name="WormBaseParasite"/>
        </authorList>
    </citation>
    <scope>IDENTIFICATION</scope>
</reference>
<proteinExistence type="predicted"/>
<organism evidence="1 2">
    <name type="scientific">Parascaris equorum</name>
    <name type="common">Equine roundworm</name>
    <dbReference type="NCBI Taxonomy" id="6256"/>
    <lineage>
        <taxon>Eukaryota</taxon>
        <taxon>Metazoa</taxon>
        <taxon>Ecdysozoa</taxon>
        <taxon>Nematoda</taxon>
        <taxon>Chromadorea</taxon>
        <taxon>Rhabditida</taxon>
        <taxon>Spirurina</taxon>
        <taxon>Ascaridomorpha</taxon>
        <taxon>Ascaridoidea</taxon>
        <taxon>Ascarididae</taxon>
        <taxon>Parascaris</taxon>
    </lineage>
</organism>
<evidence type="ECO:0000313" key="1">
    <source>
        <dbReference type="Proteomes" id="UP000887564"/>
    </source>
</evidence>
<accession>A0A914RML0</accession>
<dbReference type="AlphaFoldDB" id="A0A914RML0"/>
<keyword evidence="1" id="KW-1185">Reference proteome</keyword>
<sequence>MEVLRVISQSSGIETCIFIGFYLKLLLPKLCIHFSRIIIHEAIHHKRAKYNTLKEEIIYFTHIS</sequence>
<dbReference type="Proteomes" id="UP000887564">
    <property type="component" value="Unplaced"/>
</dbReference>
<protein>
    <submittedName>
        <fullName evidence="2">Fatty acid hydroxylase domain-containing protein</fullName>
    </submittedName>
</protein>
<evidence type="ECO:0000313" key="2">
    <source>
        <dbReference type="WBParaSite" id="PEQ_0000774401-mRNA-1"/>
    </source>
</evidence>
<dbReference type="WBParaSite" id="PEQ_0000774401-mRNA-1">
    <property type="protein sequence ID" value="PEQ_0000774401-mRNA-1"/>
    <property type="gene ID" value="PEQ_0000774401"/>
</dbReference>